<dbReference type="EMBL" id="JAMYQB010000011">
    <property type="protein sequence ID" value="MER9405341.1"/>
    <property type="molecule type" value="Genomic_DNA"/>
</dbReference>
<proteinExistence type="predicted"/>
<reference evidence="1 2" key="1">
    <citation type="journal article" date="2024" name="Proc. Natl. Acad. Sci. U.S.A.">
        <title>The evolutionary genomics of adaptation to stress in wild rhizobium bacteria.</title>
        <authorList>
            <person name="Kehlet-Delgado H."/>
            <person name="Montoya A.P."/>
            <person name="Jensen K.T."/>
            <person name="Wendlandt C.E."/>
            <person name="Dexheimer C."/>
            <person name="Roberts M."/>
            <person name="Torres Martinez L."/>
            <person name="Friesen M.L."/>
            <person name="Griffitts J.S."/>
            <person name="Porter S.S."/>
        </authorList>
    </citation>
    <scope>NUCLEOTIDE SEQUENCE [LARGE SCALE GENOMIC DNA]</scope>
    <source>
        <strain evidence="1 2">M0641</strain>
    </source>
</reference>
<comment type="caution">
    <text evidence="1">The sequence shown here is derived from an EMBL/GenBank/DDBJ whole genome shotgun (WGS) entry which is preliminary data.</text>
</comment>
<protein>
    <submittedName>
        <fullName evidence="1">Uncharacterized protein</fullName>
    </submittedName>
</protein>
<sequence length="113" mass="12368">MSDQSDPRNLVTFMTADEPVSFAARDIFQVLDMYRRHGKEQVFRDWLDKNGPGGSLEILLPKDTVNALKLAVASDPALRDDPIAQRIMNPPQAIEGLDTFSAHSSCCGFSSGG</sequence>
<organism evidence="1 2">
    <name type="scientific">Mesorhizobium caraganae</name>
    <dbReference type="NCBI Taxonomy" id="483206"/>
    <lineage>
        <taxon>Bacteria</taxon>
        <taxon>Pseudomonadati</taxon>
        <taxon>Pseudomonadota</taxon>
        <taxon>Alphaproteobacteria</taxon>
        <taxon>Hyphomicrobiales</taxon>
        <taxon>Phyllobacteriaceae</taxon>
        <taxon>Mesorhizobium</taxon>
    </lineage>
</organism>
<gene>
    <name evidence="1" type="ORF">NKI36_14970</name>
</gene>
<keyword evidence="2" id="KW-1185">Reference proteome</keyword>
<accession>A0ABV1Z0H5</accession>
<evidence type="ECO:0000313" key="1">
    <source>
        <dbReference type="EMBL" id="MER9405341.1"/>
    </source>
</evidence>
<name>A0ABV1Z0H5_9HYPH</name>
<dbReference type="RefSeq" id="WP_023685868.1">
    <property type="nucleotide sequence ID" value="NZ_JAMYQB010000011.1"/>
</dbReference>
<evidence type="ECO:0000313" key="2">
    <source>
        <dbReference type="Proteomes" id="UP001433071"/>
    </source>
</evidence>
<dbReference type="Proteomes" id="UP001433071">
    <property type="component" value="Unassembled WGS sequence"/>
</dbReference>